<sequence length="130" mass="14590">MLERSKNFSHKPRNLFLSPSNTAKPLSKNALSFLLKEIILQKSSFPEELQQPLKVRAHDIRGITTSLNLSQNHSFTAILEAASWKTPSVFVNHYLKDLERIDGDSYFLGPIVAAGDIVRQPSHRPCPPAL</sequence>
<evidence type="ECO:0000313" key="1">
    <source>
        <dbReference type="EMBL" id="MPC69555.1"/>
    </source>
</evidence>
<name>A0A5B7HJ42_PORTR</name>
<dbReference type="Proteomes" id="UP000324222">
    <property type="component" value="Unassembled WGS sequence"/>
</dbReference>
<dbReference type="OrthoDB" id="6090063at2759"/>
<gene>
    <name evidence="1" type="ORF">E2C01_063783</name>
</gene>
<dbReference type="AlphaFoldDB" id="A0A5B7HJ42"/>
<proteinExistence type="predicted"/>
<keyword evidence="2" id="KW-1185">Reference proteome</keyword>
<comment type="caution">
    <text evidence="1">The sequence shown here is derived from an EMBL/GenBank/DDBJ whole genome shotgun (WGS) entry which is preliminary data.</text>
</comment>
<dbReference type="EMBL" id="VSRR010029635">
    <property type="protein sequence ID" value="MPC69555.1"/>
    <property type="molecule type" value="Genomic_DNA"/>
</dbReference>
<evidence type="ECO:0000313" key="2">
    <source>
        <dbReference type="Proteomes" id="UP000324222"/>
    </source>
</evidence>
<protein>
    <submittedName>
        <fullName evidence="1">Uncharacterized protein</fullName>
    </submittedName>
</protein>
<organism evidence="1 2">
    <name type="scientific">Portunus trituberculatus</name>
    <name type="common">Swimming crab</name>
    <name type="synonym">Neptunus trituberculatus</name>
    <dbReference type="NCBI Taxonomy" id="210409"/>
    <lineage>
        <taxon>Eukaryota</taxon>
        <taxon>Metazoa</taxon>
        <taxon>Ecdysozoa</taxon>
        <taxon>Arthropoda</taxon>
        <taxon>Crustacea</taxon>
        <taxon>Multicrustacea</taxon>
        <taxon>Malacostraca</taxon>
        <taxon>Eumalacostraca</taxon>
        <taxon>Eucarida</taxon>
        <taxon>Decapoda</taxon>
        <taxon>Pleocyemata</taxon>
        <taxon>Brachyura</taxon>
        <taxon>Eubrachyura</taxon>
        <taxon>Portunoidea</taxon>
        <taxon>Portunidae</taxon>
        <taxon>Portuninae</taxon>
        <taxon>Portunus</taxon>
    </lineage>
</organism>
<accession>A0A5B7HJ42</accession>
<reference evidence="1 2" key="1">
    <citation type="submission" date="2019-05" db="EMBL/GenBank/DDBJ databases">
        <title>Another draft genome of Portunus trituberculatus and its Hox gene families provides insights of decapod evolution.</title>
        <authorList>
            <person name="Jeong J.-H."/>
            <person name="Song I."/>
            <person name="Kim S."/>
            <person name="Choi T."/>
            <person name="Kim D."/>
            <person name="Ryu S."/>
            <person name="Kim W."/>
        </authorList>
    </citation>
    <scope>NUCLEOTIDE SEQUENCE [LARGE SCALE GENOMIC DNA]</scope>
    <source>
        <tissue evidence="1">Muscle</tissue>
    </source>
</reference>